<dbReference type="GO" id="GO:0003964">
    <property type="term" value="F:RNA-directed DNA polymerase activity"/>
    <property type="evidence" value="ECO:0007669"/>
    <property type="project" value="UniProtKB-KW"/>
</dbReference>
<evidence type="ECO:0000256" key="1">
    <source>
        <dbReference type="ARBA" id="ARBA00022679"/>
    </source>
</evidence>
<evidence type="ECO:0000313" key="9">
    <source>
        <dbReference type="Proteomes" id="UP000620207"/>
    </source>
</evidence>
<dbReference type="Gene3D" id="3.30.70.270">
    <property type="match status" value="1"/>
</dbReference>
<evidence type="ECO:0000256" key="4">
    <source>
        <dbReference type="ARBA" id="ARBA00022759"/>
    </source>
</evidence>
<gene>
    <name evidence="8" type="primary">Ervk18_5</name>
    <name evidence="8" type="ORF">LARSMI_R14454</name>
</gene>
<evidence type="ECO:0000256" key="5">
    <source>
        <dbReference type="ARBA" id="ARBA00022801"/>
    </source>
</evidence>
<dbReference type="GO" id="GO:0004519">
    <property type="term" value="F:endonuclease activity"/>
    <property type="evidence" value="ECO:0007669"/>
    <property type="project" value="UniProtKB-KW"/>
</dbReference>
<dbReference type="InterPro" id="IPR043502">
    <property type="entry name" value="DNA/RNA_pol_sf"/>
</dbReference>
<evidence type="ECO:0000256" key="6">
    <source>
        <dbReference type="ARBA" id="ARBA00022918"/>
    </source>
</evidence>
<dbReference type="EMBL" id="WAAC01094078">
    <property type="protein sequence ID" value="NXX09907.1"/>
    <property type="molecule type" value="Genomic_DNA"/>
</dbReference>
<dbReference type="GO" id="GO:0016787">
    <property type="term" value="F:hydrolase activity"/>
    <property type="evidence" value="ECO:0007669"/>
    <property type="project" value="UniProtKB-KW"/>
</dbReference>
<feature type="non-terminal residue" evidence="8">
    <location>
        <position position="1"/>
    </location>
</feature>
<dbReference type="PANTHER" id="PTHR41694">
    <property type="entry name" value="ENDOGENOUS RETROVIRUS GROUP K MEMBER POL PROTEIN"/>
    <property type="match status" value="1"/>
</dbReference>
<organism evidence="8 9">
    <name type="scientific">Larus smithsonianus</name>
    <name type="common">American herring gull</name>
    <dbReference type="NCBI Taxonomy" id="243888"/>
    <lineage>
        <taxon>Eukaryota</taxon>
        <taxon>Metazoa</taxon>
        <taxon>Chordata</taxon>
        <taxon>Craniata</taxon>
        <taxon>Vertebrata</taxon>
        <taxon>Euteleostomi</taxon>
        <taxon>Archelosauria</taxon>
        <taxon>Archosauria</taxon>
        <taxon>Dinosauria</taxon>
        <taxon>Saurischia</taxon>
        <taxon>Theropoda</taxon>
        <taxon>Coelurosauria</taxon>
        <taxon>Aves</taxon>
        <taxon>Neognathae</taxon>
        <taxon>Neoaves</taxon>
        <taxon>Charadriiformes</taxon>
        <taxon>Laridae</taxon>
        <taxon>Larus</taxon>
    </lineage>
</organism>
<dbReference type="InterPro" id="IPR010661">
    <property type="entry name" value="RVT_thumb"/>
</dbReference>
<keyword evidence="3" id="KW-0540">Nuclease</keyword>
<accession>A0A852H3S5</accession>
<feature type="non-terminal residue" evidence="8">
    <location>
        <position position="99"/>
    </location>
</feature>
<protein>
    <submittedName>
        <fullName evidence="8">POK18 protein</fullName>
    </submittedName>
</protein>
<dbReference type="AlphaFoldDB" id="A0A852H3S5"/>
<evidence type="ECO:0000256" key="3">
    <source>
        <dbReference type="ARBA" id="ARBA00022722"/>
    </source>
</evidence>
<keyword evidence="4" id="KW-0255">Endonuclease</keyword>
<dbReference type="SUPFAM" id="SSF56672">
    <property type="entry name" value="DNA/RNA polymerases"/>
    <property type="match status" value="1"/>
</dbReference>
<keyword evidence="5" id="KW-0378">Hydrolase</keyword>
<proteinExistence type="predicted"/>
<keyword evidence="2" id="KW-0548">Nucleotidyltransferase</keyword>
<name>A0A852H3S5_9CHAR</name>
<evidence type="ECO:0000313" key="8">
    <source>
        <dbReference type="EMBL" id="NXX09907.1"/>
    </source>
</evidence>
<keyword evidence="9" id="KW-1185">Reference proteome</keyword>
<comment type="caution">
    <text evidence="8">The sequence shown here is derived from an EMBL/GenBank/DDBJ whole genome shotgun (WGS) entry which is preliminary data.</text>
</comment>
<evidence type="ECO:0000256" key="2">
    <source>
        <dbReference type="ARBA" id="ARBA00022695"/>
    </source>
</evidence>
<sequence length="99" mass="10995">AQKLLGAISWVRPYLGLTDSQLAPCFDLLKGDSELTCPRKLTPGAKAALQRVEQAITDRQVHRICPEVWITVFILTVNFHPTGVIGQGDTHWPDPLHIL</sequence>
<keyword evidence="1" id="KW-0808">Transferase</keyword>
<reference evidence="8" key="1">
    <citation type="submission" date="2020-02" db="EMBL/GenBank/DDBJ databases">
        <title>Bird 10,000 Genomes (B10K) Project - Family phase.</title>
        <authorList>
            <person name="Zhang G."/>
        </authorList>
    </citation>
    <scope>NUCLEOTIDE SEQUENCE</scope>
    <source>
        <strain evidence="8">B10K-DU-002-28</strain>
        <tissue evidence="8">Muscle</tissue>
    </source>
</reference>
<dbReference type="GO" id="GO:0035613">
    <property type="term" value="F:RNA stem-loop binding"/>
    <property type="evidence" value="ECO:0007669"/>
    <property type="project" value="TreeGrafter"/>
</dbReference>
<dbReference type="Proteomes" id="UP000620207">
    <property type="component" value="Unassembled WGS sequence"/>
</dbReference>
<evidence type="ECO:0000259" key="7">
    <source>
        <dbReference type="Pfam" id="PF06817"/>
    </source>
</evidence>
<dbReference type="InterPro" id="IPR043128">
    <property type="entry name" value="Rev_trsase/Diguanyl_cyclase"/>
</dbReference>
<keyword evidence="6" id="KW-0695">RNA-directed DNA polymerase</keyword>
<feature type="domain" description="Reverse transcriptase thumb" evidence="7">
    <location>
        <begin position="2"/>
        <end position="50"/>
    </location>
</feature>
<dbReference type="Pfam" id="PF06817">
    <property type="entry name" value="RVT_thumb"/>
    <property type="match status" value="1"/>
</dbReference>
<dbReference type="PANTHER" id="PTHR41694:SF3">
    <property type="entry name" value="RNA-DIRECTED DNA POLYMERASE-RELATED"/>
    <property type="match status" value="1"/>
</dbReference>